<gene>
    <name evidence="6" type="ORF">FCN18_29170</name>
</gene>
<feature type="domain" description="HTH merR-type" evidence="5">
    <location>
        <begin position="7"/>
        <end position="55"/>
    </location>
</feature>
<dbReference type="PANTHER" id="PTHR30204">
    <property type="entry name" value="REDOX-CYCLING DRUG-SENSING TRANSCRIPTIONAL ACTIVATOR SOXR"/>
    <property type="match status" value="1"/>
</dbReference>
<dbReference type="Proteomes" id="UP000309992">
    <property type="component" value="Unassembled WGS sequence"/>
</dbReference>
<dbReference type="PROSITE" id="PS50937">
    <property type="entry name" value="HTH_MERR_2"/>
    <property type="match status" value="2"/>
</dbReference>
<dbReference type="EMBL" id="SWMS01000021">
    <property type="protein sequence ID" value="TKG64282.1"/>
    <property type="molecule type" value="Genomic_DNA"/>
</dbReference>
<accession>A0ABY2RX90</accession>
<organism evidence="6 7">
    <name type="scientific">Prauserella endophytica</name>
    <dbReference type="NCBI Taxonomy" id="1592324"/>
    <lineage>
        <taxon>Bacteria</taxon>
        <taxon>Bacillati</taxon>
        <taxon>Actinomycetota</taxon>
        <taxon>Actinomycetes</taxon>
        <taxon>Pseudonocardiales</taxon>
        <taxon>Pseudonocardiaceae</taxon>
        <taxon>Prauserella</taxon>
        <taxon>Prauserella coralliicola group</taxon>
    </lineage>
</organism>
<name>A0ABY2RX90_9PSEU</name>
<keyword evidence="2" id="KW-0805">Transcription regulation</keyword>
<dbReference type="PANTHER" id="PTHR30204:SF69">
    <property type="entry name" value="MERR-FAMILY TRANSCRIPTIONAL REGULATOR"/>
    <property type="match status" value="1"/>
</dbReference>
<feature type="domain" description="HTH merR-type" evidence="5">
    <location>
        <begin position="124"/>
        <end position="193"/>
    </location>
</feature>
<keyword evidence="7" id="KW-1185">Reference proteome</keyword>
<evidence type="ECO:0000313" key="7">
    <source>
        <dbReference type="Proteomes" id="UP000309992"/>
    </source>
</evidence>
<evidence type="ECO:0000256" key="3">
    <source>
        <dbReference type="ARBA" id="ARBA00023125"/>
    </source>
</evidence>
<protein>
    <submittedName>
        <fullName evidence="6">MerR family transcriptional regulator</fullName>
    </submittedName>
</protein>
<sequence>MEGFVSHYRTAQLATASGYSVQQVRDLERLGVITPAGRGANGYRQFTDEHLLALRAYRSLATAVGPVVARQTLRDVRALPLAEAAARVSELHVLLAKERRDVLAALSAVRAIQAEAPVEADEEPMSITQLSDALGVRSSTLRFWEQEGLVVPERVTSQAARRYPPAAIREARIAAALRAAGYRIPDVRRTIEAVRRHADLDDLAETLHDRLTTIAQRTVSLLTAGTAITHLIAP</sequence>
<evidence type="ECO:0000256" key="1">
    <source>
        <dbReference type="ARBA" id="ARBA00022491"/>
    </source>
</evidence>
<evidence type="ECO:0000259" key="5">
    <source>
        <dbReference type="PROSITE" id="PS50937"/>
    </source>
</evidence>
<dbReference type="Pfam" id="PF13411">
    <property type="entry name" value="MerR_1"/>
    <property type="match status" value="2"/>
</dbReference>
<keyword evidence="3" id="KW-0238">DNA-binding</keyword>
<dbReference type="InterPro" id="IPR047057">
    <property type="entry name" value="MerR_fam"/>
</dbReference>
<proteinExistence type="predicted"/>
<dbReference type="Gene3D" id="1.10.1660.10">
    <property type="match status" value="2"/>
</dbReference>
<dbReference type="SUPFAM" id="SSF46955">
    <property type="entry name" value="Putative DNA-binding domain"/>
    <property type="match status" value="2"/>
</dbReference>
<dbReference type="InterPro" id="IPR000551">
    <property type="entry name" value="MerR-type_HTH_dom"/>
</dbReference>
<reference evidence="6 7" key="1">
    <citation type="journal article" date="2015" name="Antonie Van Leeuwenhoek">
        <title>Prauserella endophytica sp. nov., an endophytic actinobacterium isolated from Tamarix taklamakanensis.</title>
        <authorList>
            <person name="Liu J.M."/>
            <person name="Habden X."/>
            <person name="Guo L."/>
            <person name="Tuo L."/>
            <person name="Jiang Z.K."/>
            <person name="Liu S.W."/>
            <person name="Liu X.F."/>
            <person name="Chen L."/>
            <person name="Li R.F."/>
            <person name="Zhang Y.Q."/>
            <person name="Sun C.H."/>
        </authorList>
    </citation>
    <scope>NUCLEOTIDE SEQUENCE [LARGE SCALE GENOMIC DNA]</scope>
    <source>
        <strain evidence="6 7">CGMCC 4.7182</strain>
    </source>
</reference>
<evidence type="ECO:0000313" key="6">
    <source>
        <dbReference type="EMBL" id="TKG64282.1"/>
    </source>
</evidence>
<comment type="caution">
    <text evidence="6">The sequence shown here is derived from an EMBL/GenBank/DDBJ whole genome shotgun (WGS) entry which is preliminary data.</text>
</comment>
<evidence type="ECO:0000256" key="2">
    <source>
        <dbReference type="ARBA" id="ARBA00023015"/>
    </source>
</evidence>
<keyword evidence="1" id="KW-0678">Repressor</keyword>
<keyword evidence="4" id="KW-0804">Transcription</keyword>
<dbReference type="InterPro" id="IPR009061">
    <property type="entry name" value="DNA-bd_dom_put_sf"/>
</dbReference>
<dbReference type="SMART" id="SM00422">
    <property type="entry name" value="HTH_MERR"/>
    <property type="match status" value="2"/>
</dbReference>
<evidence type="ECO:0000256" key="4">
    <source>
        <dbReference type="ARBA" id="ARBA00023163"/>
    </source>
</evidence>